<dbReference type="InterPro" id="IPR001829">
    <property type="entry name" value="Pili_assmbl_chaperone_bac"/>
</dbReference>
<organism evidence="9 10">
    <name type="scientific">Vibrio azureus NBRC 104587</name>
    <dbReference type="NCBI Taxonomy" id="1219077"/>
    <lineage>
        <taxon>Bacteria</taxon>
        <taxon>Pseudomonadati</taxon>
        <taxon>Pseudomonadota</taxon>
        <taxon>Gammaproteobacteria</taxon>
        <taxon>Vibrionales</taxon>
        <taxon>Vibrionaceae</taxon>
        <taxon>Vibrio</taxon>
    </lineage>
</organism>
<dbReference type="Pfam" id="PF00345">
    <property type="entry name" value="PapD_N"/>
    <property type="match status" value="1"/>
</dbReference>
<dbReference type="OrthoDB" id="6580829at2"/>
<comment type="caution">
    <text evidence="9">The sequence shown here is derived from an EMBL/GenBank/DDBJ whole genome shotgun (WGS) entry which is preliminary data.</text>
</comment>
<evidence type="ECO:0000256" key="6">
    <source>
        <dbReference type="SAM" id="SignalP"/>
    </source>
</evidence>
<dbReference type="InterPro" id="IPR016147">
    <property type="entry name" value="Pili_assmbl_chaperone_N"/>
</dbReference>
<keyword evidence="10" id="KW-1185">Reference proteome</keyword>
<gene>
    <name evidence="9" type="ORF">VAZ01S_099_00050</name>
</gene>
<name>U3AVY2_9VIBR</name>
<dbReference type="PANTHER" id="PTHR30251:SF2">
    <property type="entry name" value="FIMBRIAL CHAPERONE YADV-RELATED"/>
    <property type="match status" value="1"/>
</dbReference>
<protein>
    <submittedName>
        <fullName evidence="9">Putative fimbrial chaperone protein</fullName>
    </submittedName>
</protein>
<evidence type="ECO:0000256" key="2">
    <source>
        <dbReference type="ARBA" id="ARBA00007399"/>
    </source>
</evidence>
<evidence type="ECO:0000313" key="10">
    <source>
        <dbReference type="Proteomes" id="UP000016567"/>
    </source>
</evidence>
<dbReference type="InterPro" id="IPR036316">
    <property type="entry name" value="Pili_assmbl_chap_C_dom_sf"/>
</dbReference>
<dbReference type="PANTHER" id="PTHR30251">
    <property type="entry name" value="PILUS ASSEMBLY CHAPERONE"/>
    <property type="match status" value="1"/>
</dbReference>
<evidence type="ECO:0000256" key="5">
    <source>
        <dbReference type="ARBA" id="ARBA00023186"/>
    </source>
</evidence>
<evidence type="ECO:0000259" key="8">
    <source>
        <dbReference type="Pfam" id="PF02753"/>
    </source>
</evidence>
<comment type="subcellular location">
    <subcellularLocation>
        <location evidence="1">Periplasm</location>
    </subcellularLocation>
</comment>
<feature type="chain" id="PRO_5004638452" evidence="6">
    <location>
        <begin position="21"/>
        <end position="247"/>
    </location>
</feature>
<evidence type="ECO:0000256" key="3">
    <source>
        <dbReference type="ARBA" id="ARBA00022729"/>
    </source>
</evidence>
<proteinExistence type="inferred from homology"/>
<dbReference type="GO" id="GO:0071555">
    <property type="term" value="P:cell wall organization"/>
    <property type="evidence" value="ECO:0007669"/>
    <property type="project" value="InterPro"/>
</dbReference>
<dbReference type="RefSeq" id="WP_021711650.1">
    <property type="nucleotide sequence ID" value="NZ_BAOB01000366.1"/>
</dbReference>
<comment type="similarity">
    <text evidence="2">Belongs to the periplasmic pilus chaperone family.</text>
</comment>
<dbReference type="Gene3D" id="2.60.40.10">
    <property type="entry name" value="Immunoglobulins"/>
    <property type="match status" value="2"/>
</dbReference>
<evidence type="ECO:0000313" key="9">
    <source>
        <dbReference type="EMBL" id="GAD77915.1"/>
    </source>
</evidence>
<dbReference type="InterPro" id="IPR008962">
    <property type="entry name" value="PapD-like_sf"/>
</dbReference>
<dbReference type="EMBL" id="BATL01000099">
    <property type="protein sequence ID" value="GAD77915.1"/>
    <property type="molecule type" value="Genomic_DNA"/>
</dbReference>
<feature type="domain" description="Pili assembly chaperone C-terminal" evidence="8">
    <location>
        <begin position="172"/>
        <end position="229"/>
    </location>
</feature>
<dbReference type="InterPro" id="IPR016148">
    <property type="entry name" value="Pili_assmbl_chaperone_C"/>
</dbReference>
<dbReference type="Pfam" id="PF02753">
    <property type="entry name" value="PapD_C"/>
    <property type="match status" value="1"/>
</dbReference>
<feature type="domain" description="Pili assembly chaperone N-terminal" evidence="7">
    <location>
        <begin position="22"/>
        <end position="146"/>
    </location>
</feature>
<dbReference type="InterPro" id="IPR013783">
    <property type="entry name" value="Ig-like_fold"/>
</dbReference>
<keyword evidence="5" id="KW-0143">Chaperone</keyword>
<dbReference type="STRING" id="1219077.VAZ01S_099_00050"/>
<dbReference type="PRINTS" id="PR00969">
    <property type="entry name" value="CHAPERONPILI"/>
</dbReference>
<keyword evidence="4" id="KW-0574">Periplasm</keyword>
<dbReference type="SUPFAM" id="SSF49584">
    <property type="entry name" value="Periplasmic chaperone C-domain"/>
    <property type="match status" value="1"/>
</dbReference>
<evidence type="ECO:0000256" key="1">
    <source>
        <dbReference type="ARBA" id="ARBA00004418"/>
    </source>
</evidence>
<reference evidence="9 10" key="1">
    <citation type="submission" date="2013-09" db="EMBL/GenBank/DDBJ databases">
        <title>Whole genome shotgun sequence of Vibrio azureus NBRC 104587.</title>
        <authorList>
            <person name="Isaki S."/>
            <person name="Hosoyama A."/>
            <person name="Numata M."/>
            <person name="Hashimoto M."/>
            <person name="Hosoyama Y."/>
            <person name="Tsuchikane K."/>
            <person name="Noguchi M."/>
            <person name="Hirakata S."/>
            <person name="Ichikawa N."/>
            <person name="Ohji S."/>
            <person name="Yamazoe A."/>
            <person name="Fujita N."/>
        </authorList>
    </citation>
    <scope>NUCLEOTIDE SEQUENCE [LARGE SCALE GENOMIC DNA]</scope>
    <source>
        <strain evidence="9 10">NBRC 104587</strain>
    </source>
</reference>
<dbReference type="Proteomes" id="UP000016567">
    <property type="component" value="Unassembled WGS sequence"/>
</dbReference>
<dbReference type="SUPFAM" id="SSF49354">
    <property type="entry name" value="PapD-like"/>
    <property type="match status" value="1"/>
</dbReference>
<dbReference type="eggNOG" id="COG3121">
    <property type="taxonomic scope" value="Bacteria"/>
</dbReference>
<dbReference type="GO" id="GO:0030288">
    <property type="term" value="C:outer membrane-bounded periplasmic space"/>
    <property type="evidence" value="ECO:0007669"/>
    <property type="project" value="InterPro"/>
</dbReference>
<sequence length="247" mass="27827">MQNLTKLILLYLVMTTSASAALALDRTRVIFEQDSKLETIKIKNPADKPFLAQSWLSDINGEEANNEFVVIPPVMRIESNDYAILRIKALPLIENLPKDRESVYYLHVREVPPAKSSTNSDNKKNVGSIQIAIESVIKFFYRPSALSSIKNVDRHIMNSTKIIRNSNNTIDIENGSPFYVTLSELKVGDSKEAANFKPTMMAPFSRQSFKVGKNRTYTLSHINDYGATVTNTFDCKKSNVCLAQEKE</sequence>
<accession>U3AVY2</accession>
<evidence type="ECO:0000256" key="4">
    <source>
        <dbReference type="ARBA" id="ARBA00022764"/>
    </source>
</evidence>
<dbReference type="InterPro" id="IPR050643">
    <property type="entry name" value="Periplasmic_pilus_chap"/>
</dbReference>
<feature type="signal peptide" evidence="6">
    <location>
        <begin position="1"/>
        <end position="20"/>
    </location>
</feature>
<dbReference type="AlphaFoldDB" id="U3AVY2"/>
<evidence type="ECO:0000259" key="7">
    <source>
        <dbReference type="Pfam" id="PF00345"/>
    </source>
</evidence>
<keyword evidence="3 6" id="KW-0732">Signal</keyword>